<dbReference type="CDD" id="cd00637">
    <property type="entry name" value="7tm_classA_rhodopsin-like"/>
    <property type="match status" value="1"/>
</dbReference>
<feature type="transmembrane region" description="Helical" evidence="11">
    <location>
        <begin position="111"/>
        <end position="131"/>
    </location>
</feature>
<sequence>MEAAYVTDDNGTTSNSTEEGEEGDVFVEMHPVWIAFMCVFYIVVGFFGVFGNCIALVALATTPKLRNTCTALIGNLCATDLITAIQLLFLMTPTQLNKGFPENWALCKFMMYLPTTTYSVSLTTLMFIAVNRYLLITRPRTCFRTCCGSKQVVVHIALIWFINFVVVVLPAITGASPVVYDREGQGCHAESNWMFRTIMLSFYVVIPAFVVVPLLYGLTVCAVKASHRRVHARNTTSEHPSAAPTGQNGDCSVISTVSNSLNNQNDTAPHPHAISKREINFTKVPILIFIVFAVCWTPQLIQHALRPPQS</sequence>
<evidence type="ECO:0000313" key="13">
    <source>
        <dbReference type="Proteomes" id="UP000694845"/>
    </source>
</evidence>
<dbReference type="PANTHER" id="PTHR24228:SF74">
    <property type="entry name" value="G-PROTEIN COUPLED RECEPTORS FAMILY 1 PROFILE DOMAIN-CONTAINING PROTEIN"/>
    <property type="match status" value="1"/>
</dbReference>
<evidence type="ECO:0000256" key="6">
    <source>
        <dbReference type="ARBA" id="ARBA00023136"/>
    </source>
</evidence>
<dbReference type="Gene3D" id="1.20.1070.10">
    <property type="entry name" value="Rhodopsin 7-helix transmembrane proteins"/>
    <property type="match status" value="1"/>
</dbReference>
<keyword evidence="4 11" id="KW-1133">Transmembrane helix</keyword>
<dbReference type="PROSITE" id="PS00237">
    <property type="entry name" value="G_PROTEIN_RECEP_F1_1"/>
    <property type="match status" value="1"/>
</dbReference>
<evidence type="ECO:0000256" key="11">
    <source>
        <dbReference type="SAM" id="Phobius"/>
    </source>
</evidence>
<evidence type="ECO:0000256" key="10">
    <source>
        <dbReference type="SAM" id="MobiDB-lite"/>
    </source>
</evidence>
<evidence type="ECO:0000259" key="12">
    <source>
        <dbReference type="PROSITE" id="PS50262"/>
    </source>
</evidence>
<name>A0A8B7YFW0_ACAPL</name>
<feature type="transmembrane region" description="Helical" evidence="11">
    <location>
        <begin position="284"/>
        <end position="301"/>
    </location>
</feature>
<feature type="domain" description="G-protein coupled receptors family 1 profile" evidence="12">
    <location>
        <begin position="51"/>
        <end position="310"/>
    </location>
</feature>
<reference evidence="14" key="1">
    <citation type="submission" date="2025-08" db="UniProtKB">
        <authorList>
            <consortium name="RefSeq"/>
        </authorList>
    </citation>
    <scope>IDENTIFICATION</scope>
</reference>
<gene>
    <name evidence="14" type="primary">LOC110979234</name>
</gene>
<dbReference type="Pfam" id="PF00001">
    <property type="entry name" value="7tm_1"/>
    <property type="match status" value="1"/>
</dbReference>
<dbReference type="OrthoDB" id="10044919at2759"/>
<evidence type="ECO:0000256" key="4">
    <source>
        <dbReference type="ARBA" id="ARBA00022989"/>
    </source>
</evidence>
<evidence type="ECO:0000313" key="14">
    <source>
        <dbReference type="RefSeq" id="XP_022090541.1"/>
    </source>
</evidence>
<evidence type="ECO:0000256" key="5">
    <source>
        <dbReference type="ARBA" id="ARBA00023040"/>
    </source>
</evidence>
<keyword evidence="3 9" id="KW-0812">Transmembrane</keyword>
<keyword evidence="13" id="KW-1185">Reference proteome</keyword>
<dbReference type="InterPro" id="IPR000276">
    <property type="entry name" value="GPCR_Rhodpsn"/>
</dbReference>
<proteinExistence type="inferred from homology"/>
<dbReference type="OMA" id="MFRTIML"/>
<keyword evidence="6 11" id="KW-0472">Membrane</keyword>
<keyword evidence="5 9" id="KW-0297">G-protein coupled receptor</keyword>
<evidence type="ECO:0000256" key="7">
    <source>
        <dbReference type="ARBA" id="ARBA00023170"/>
    </source>
</evidence>
<organism evidence="13 14">
    <name type="scientific">Acanthaster planci</name>
    <name type="common">Crown-of-thorns starfish</name>
    <dbReference type="NCBI Taxonomy" id="133434"/>
    <lineage>
        <taxon>Eukaryota</taxon>
        <taxon>Metazoa</taxon>
        <taxon>Echinodermata</taxon>
        <taxon>Eleutherozoa</taxon>
        <taxon>Asterozoa</taxon>
        <taxon>Asteroidea</taxon>
        <taxon>Valvatacea</taxon>
        <taxon>Valvatida</taxon>
        <taxon>Acanthasteridae</taxon>
        <taxon>Acanthaster</taxon>
    </lineage>
</organism>
<protein>
    <submittedName>
        <fullName evidence="14">Beta-3 adrenergic receptor-like</fullName>
    </submittedName>
</protein>
<evidence type="ECO:0000256" key="8">
    <source>
        <dbReference type="ARBA" id="ARBA00023224"/>
    </source>
</evidence>
<feature type="transmembrane region" description="Helical" evidence="11">
    <location>
        <begin position="32"/>
        <end position="60"/>
    </location>
</feature>
<evidence type="ECO:0000256" key="2">
    <source>
        <dbReference type="ARBA" id="ARBA00022475"/>
    </source>
</evidence>
<feature type="transmembrane region" description="Helical" evidence="11">
    <location>
        <begin position="200"/>
        <end position="223"/>
    </location>
</feature>
<dbReference type="KEGG" id="aplc:110979234"/>
<dbReference type="AlphaFoldDB" id="A0A8B7YFW0"/>
<dbReference type="GeneID" id="110979234"/>
<comment type="subcellular location">
    <subcellularLocation>
        <location evidence="1">Cell membrane</location>
        <topology evidence="1">Multi-pass membrane protein</topology>
    </subcellularLocation>
</comment>
<dbReference type="PANTHER" id="PTHR24228">
    <property type="entry name" value="B2 BRADYKININ RECEPTOR/ANGIOTENSIN II RECEPTOR"/>
    <property type="match status" value="1"/>
</dbReference>
<dbReference type="PROSITE" id="PS50262">
    <property type="entry name" value="G_PROTEIN_RECEP_F1_2"/>
    <property type="match status" value="1"/>
</dbReference>
<dbReference type="GO" id="GO:0005886">
    <property type="term" value="C:plasma membrane"/>
    <property type="evidence" value="ECO:0007669"/>
    <property type="project" value="UniProtKB-SubCell"/>
</dbReference>
<evidence type="ECO:0000256" key="1">
    <source>
        <dbReference type="ARBA" id="ARBA00004651"/>
    </source>
</evidence>
<feature type="transmembrane region" description="Helical" evidence="11">
    <location>
        <begin position="72"/>
        <end position="91"/>
    </location>
</feature>
<evidence type="ECO:0000256" key="9">
    <source>
        <dbReference type="RuleBase" id="RU000688"/>
    </source>
</evidence>
<dbReference type="RefSeq" id="XP_022090541.1">
    <property type="nucleotide sequence ID" value="XM_022234849.1"/>
</dbReference>
<dbReference type="PRINTS" id="PR00237">
    <property type="entry name" value="GPCRRHODOPSN"/>
</dbReference>
<comment type="similarity">
    <text evidence="9">Belongs to the G-protein coupled receptor 1 family.</text>
</comment>
<dbReference type="SUPFAM" id="SSF81321">
    <property type="entry name" value="Family A G protein-coupled receptor-like"/>
    <property type="match status" value="1"/>
</dbReference>
<dbReference type="GO" id="GO:0004930">
    <property type="term" value="F:G protein-coupled receptor activity"/>
    <property type="evidence" value="ECO:0007669"/>
    <property type="project" value="UniProtKB-KW"/>
</dbReference>
<feature type="region of interest" description="Disordered" evidence="10">
    <location>
        <begin position="1"/>
        <end position="21"/>
    </location>
</feature>
<dbReference type="InterPro" id="IPR017452">
    <property type="entry name" value="GPCR_Rhodpsn_7TM"/>
</dbReference>
<feature type="transmembrane region" description="Helical" evidence="11">
    <location>
        <begin position="152"/>
        <end position="172"/>
    </location>
</feature>
<keyword evidence="8 9" id="KW-0807">Transducer</keyword>
<dbReference type="Proteomes" id="UP000694845">
    <property type="component" value="Unplaced"/>
</dbReference>
<keyword evidence="2" id="KW-1003">Cell membrane</keyword>
<keyword evidence="7 9" id="KW-0675">Receptor</keyword>
<accession>A0A8B7YFW0</accession>
<evidence type="ECO:0000256" key="3">
    <source>
        <dbReference type="ARBA" id="ARBA00022692"/>
    </source>
</evidence>